<protein>
    <recommendedName>
        <fullName evidence="17">Zinc finger protein 431-like</fullName>
    </recommendedName>
</protein>
<keyword evidence="6" id="KW-0862">Zinc</keyword>
<feature type="compositionally biased region" description="Basic residues" evidence="12">
    <location>
        <begin position="25"/>
        <end position="35"/>
    </location>
</feature>
<dbReference type="PANTHER" id="PTHR16515:SF67">
    <property type="entry name" value="ZINC FINGER PROTEIN 936"/>
    <property type="match status" value="1"/>
</dbReference>
<dbReference type="FunFam" id="3.30.160.60:FF:001004">
    <property type="entry name" value="Zinc finger protein 426"/>
    <property type="match status" value="1"/>
</dbReference>
<dbReference type="Gene3D" id="3.30.160.60">
    <property type="entry name" value="Classic Zinc Finger"/>
    <property type="match status" value="7"/>
</dbReference>
<dbReference type="InterPro" id="IPR001909">
    <property type="entry name" value="KRAB"/>
</dbReference>
<dbReference type="InterPro" id="IPR036236">
    <property type="entry name" value="Znf_C2H2_sf"/>
</dbReference>
<keyword evidence="8" id="KW-0238">DNA-binding</keyword>
<evidence type="ECO:0000256" key="4">
    <source>
        <dbReference type="ARBA" id="ARBA00022737"/>
    </source>
</evidence>
<keyword evidence="7" id="KW-0805">Transcription regulation</keyword>
<gene>
    <name evidence="15" type="ORF">U0070_008454</name>
</gene>
<dbReference type="FunFam" id="3.30.160.60:FF:002005">
    <property type="entry name" value="Zinc finger protein 200"/>
    <property type="match status" value="1"/>
</dbReference>
<feature type="domain" description="C2H2-type" evidence="13">
    <location>
        <begin position="408"/>
        <end position="435"/>
    </location>
</feature>
<evidence type="ECO:0000259" key="14">
    <source>
        <dbReference type="PROSITE" id="PS50805"/>
    </source>
</evidence>
<dbReference type="Gene3D" id="6.10.140.140">
    <property type="match status" value="1"/>
</dbReference>
<feature type="region of interest" description="Disordered" evidence="12">
    <location>
        <begin position="1"/>
        <end position="41"/>
    </location>
</feature>
<dbReference type="Pfam" id="PF01352">
    <property type="entry name" value="KRAB"/>
    <property type="match status" value="1"/>
</dbReference>
<reference evidence="15 16" key="1">
    <citation type="journal article" date="2023" name="bioRxiv">
        <title>Conserved and derived expression patterns and positive selection on dental genes reveal complex evolutionary context of ever-growing rodent molars.</title>
        <authorList>
            <person name="Calamari Z.T."/>
            <person name="Song A."/>
            <person name="Cohen E."/>
            <person name="Akter M."/>
            <person name="Roy R.D."/>
            <person name="Hallikas O."/>
            <person name="Christensen M.M."/>
            <person name="Li P."/>
            <person name="Marangoni P."/>
            <person name="Jernvall J."/>
            <person name="Klein O.D."/>
        </authorList>
    </citation>
    <scope>NUCLEOTIDE SEQUENCE [LARGE SCALE GENOMIC DNA]</scope>
    <source>
        <strain evidence="15">V071</strain>
    </source>
</reference>
<dbReference type="InterPro" id="IPR013087">
    <property type="entry name" value="Znf_C2H2_type"/>
</dbReference>
<dbReference type="GO" id="GO:0006355">
    <property type="term" value="P:regulation of DNA-templated transcription"/>
    <property type="evidence" value="ECO:0007669"/>
    <property type="project" value="InterPro"/>
</dbReference>
<feature type="domain" description="C2H2-type" evidence="13">
    <location>
        <begin position="352"/>
        <end position="379"/>
    </location>
</feature>
<comment type="similarity">
    <text evidence="2">Belongs to the krueppel C2H2-type zinc-finger protein family.</text>
</comment>
<accession>A0AAW0I6G8</accession>
<dbReference type="FunFam" id="3.30.160.60:FF:001954">
    <property type="entry name" value="Zinc finger protein 787"/>
    <property type="match status" value="1"/>
</dbReference>
<feature type="domain" description="C2H2-type" evidence="13">
    <location>
        <begin position="380"/>
        <end position="407"/>
    </location>
</feature>
<dbReference type="FunFam" id="3.30.160.60:FF:000770">
    <property type="entry name" value="zinc finger protein 16"/>
    <property type="match status" value="1"/>
</dbReference>
<dbReference type="PROSITE" id="PS00028">
    <property type="entry name" value="ZINC_FINGER_C2H2_1"/>
    <property type="match status" value="5"/>
</dbReference>
<dbReference type="SMART" id="SM00355">
    <property type="entry name" value="ZnF_C2H2"/>
    <property type="match status" value="6"/>
</dbReference>
<keyword evidence="3" id="KW-0479">Metal-binding</keyword>
<evidence type="ECO:0000256" key="1">
    <source>
        <dbReference type="ARBA" id="ARBA00004123"/>
    </source>
</evidence>
<feature type="domain" description="KRAB" evidence="14">
    <location>
        <begin position="65"/>
        <end position="138"/>
    </location>
</feature>
<evidence type="ECO:0000256" key="5">
    <source>
        <dbReference type="ARBA" id="ARBA00022771"/>
    </source>
</evidence>
<feature type="domain" description="C2H2-type" evidence="13">
    <location>
        <begin position="436"/>
        <end position="456"/>
    </location>
</feature>
<dbReference type="GO" id="GO:0003677">
    <property type="term" value="F:DNA binding"/>
    <property type="evidence" value="ECO:0007669"/>
    <property type="project" value="UniProtKB-KW"/>
</dbReference>
<dbReference type="AlphaFoldDB" id="A0AAW0I6G8"/>
<comment type="caution">
    <text evidence="15">The sequence shown here is derived from an EMBL/GenBank/DDBJ whole genome shotgun (WGS) entry which is preliminary data.</text>
</comment>
<dbReference type="FunFam" id="3.30.160.60:FF:000171">
    <property type="entry name" value="Zinc finger protein 26"/>
    <property type="match status" value="1"/>
</dbReference>
<evidence type="ECO:0000256" key="7">
    <source>
        <dbReference type="ARBA" id="ARBA00023015"/>
    </source>
</evidence>
<evidence type="ECO:0000256" key="2">
    <source>
        <dbReference type="ARBA" id="ARBA00006991"/>
    </source>
</evidence>
<dbReference type="GO" id="GO:0008270">
    <property type="term" value="F:zinc ion binding"/>
    <property type="evidence" value="ECO:0007669"/>
    <property type="project" value="UniProtKB-KW"/>
</dbReference>
<feature type="domain" description="C2H2-type" evidence="13">
    <location>
        <begin position="296"/>
        <end position="323"/>
    </location>
</feature>
<dbReference type="Proteomes" id="UP001488838">
    <property type="component" value="Unassembled WGS sequence"/>
</dbReference>
<dbReference type="GO" id="GO:0005634">
    <property type="term" value="C:nucleus"/>
    <property type="evidence" value="ECO:0007669"/>
    <property type="project" value="UniProtKB-SubCell"/>
</dbReference>
<feature type="non-terminal residue" evidence="15">
    <location>
        <position position="456"/>
    </location>
</feature>
<evidence type="ECO:0008006" key="17">
    <source>
        <dbReference type="Google" id="ProtNLM"/>
    </source>
</evidence>
<evidence type="ECO:0000256" key="12">
    <source>
        <dbReference type="SAM" id="MobiDB-lite"/>
    </source>
</evidence>
<evidence type="ECO:0000256" key="8">
    <source>
        <dbReference type="ARBA" id="ARBA00023125"/>
    </source>
</evidence>
<dbReference type="Pfam" id="PF00096">
    <property type="entry name" value="zf-C2H2"/>
    <property type="match status" value="6"/>
</dbReference>
<dbReference type="PANTHER" id="PTHR16515">
    <property type="entry name" value="PR DOMAIN ZINC FINGER PROTEIN"/>
    <property type="match status" value="1"/>
</dbReference>
<dbReference type="PROSITE" id="PS50157">
    <property type="entry name" value="ZINC_FINGER_C2H2_2"/>
    <property type="match status" value="6"/>
</dbReference>
<name>A0AAW0I6G8_MYOGA</name>
<evidence type="ECO:0000256" key="3">
    <source>
        <dbReference type="ARBA" id="ARBA00022723"/>
    </source>
</evidence>
<dbReference type="SUPFAM" id="SSF57667">
    <property type="entry name" value="beta-beta-alpha zinc fingers"/>
    <property type="match status" value="4"/>
</dbReference>
<evidence type="ECO:0000256" key="6">
    <source>
        <dbReference type="ARBA" id="ARBA00022833"/>
    </source>
</evidence>
<proteinExistence type="inferred from homology"/>
<feature type="compositionally biased region" description="Gly residues" evidence="12">
    <location>
        <begin position="12"/>
        <end position="22"/>
    </location>
</feature>
<evidence type="ECO:0000256" key="10">
    <source>
        <dbReference type="ARBA" id="ARBA00023242"/>
    </source>
</evidence>
<evidence type="ECO:0000313" key="16">
    <source>
        <dbReference type="Proteomes" id="UP001488838"/>
    </source>
</evidence>
<dbReference type="CDD" id="cd07765">
    <property type="entry name" value="KRAB_A-box"/>
    <property type="match status" value="1"/>
</dbReference>
<comment type="subcellular location">
    <subcellularLocation>
        <location evidence="1">Nucleus</location>
    </subcellularLocation>
</comment>
<keyword evidence="5 11" id="KW-0863">Zinc-finger</keyword>
<evidence type="ECO:0000259" key="13">
    <source>
        <dbReference type="PROSITE" id="PS50157"/>
    </source>
</evidence>
<organism evidence="15 16">
    <name type="scientific">Myodes glareolus</name>
    <name type="common">Bank vole</name>
    <name type="synonym">Clethrionomys glareolus</name>
    <dbReference type="NCBI Taxonomy" id="447135"/>
    <lineage>
        <taxon>Eukaryota</taxon>
        <taxon>Metazoa</taxon>
        <taxon>Chordata</taxon>
        <taxon>Craniata</taxon>
        <taxon>Vertebrata</taxon>
        <taxon>Euteleostomi</taxon>
        <taxon>Mammalia</taxon>
        <taxon>Eutheria</taxon>
        <taxon>Euarchontoglires</taxon>
        <taxon>Glires</taxon>
        <taxon>Rodentia</taxon>
        <taxon>Myomorpha</taxon>
        <taxon>Muroidea</taxon>
        <taxon>Cricetidae</taxon>
        <taxon>Arvicolinae</taxon>
        <taxon>Myodes</taxon>
    </lineage>
</organism>
<keyword evidence="4" id="KW-0677">Repeat</keyword>
<dbReference type="EMBL" id="JBBHLL010000212">
    <property type="protein sequence ID" value="KAK7809804.1"/>
    <property type="molecule type" value="Genomic_DNA"/>
</dbReference>
<keyword evidence="10" id="KW-0539">Nucleus</keyword>
<evidence type="ECO:0000313" key="15">
    <source>
        <dbReference type="EMBL" id="KAK7809804.1"/>
    </source>
</evidence>
<sequence length="456" mass="53213">MVSEGRRPHAGGAAGAGMGSSRGYGNRRRTRRPCGHVRSPLSLQFPGPVDSEYLPSATAQNTEMVTYEDVHVNFTHEEWTLLDPSQKSLYKDVMLETYWNLTAVGCKWENQNIEEHCQSSRRHERYLQTHKGTHNEEDLCEYNQHDKNFRSLQLYQRTHVKVQPYKLNQGRKDFAYFTSLQYLENIHTGEKPYECNQCVIFKAISETILERNPMNVINVVKPLEVANILKYMEEFILERNPMYVVVTEIMKNLILGRNPMYVINVVNPLYVAVILKHMKEFILERNPIHHTGEKPYECSQCGKAFANCGSLKTHERIHTGDQPYKCNQCDKAFPHFSRLQNHYKIHTGEKPYKCSQCDKPFASRNYLKIHERIHTGEKPYICDQCGKAFAHSNSLRIHVKNHTEEKPYECNQCGEAFISHRSLQIHRRTHAAVKPYKCNQCGKAFTRHRNFEKHER</sequence>
<evidence type="ECO:0000256" key="9">
    <source>
        <dbReference type="ARBA" id="ARBA00023163"/>
    </source>
</evidence>
<feature type="domain" description="C2H2-type" evidence="13">
    <location>
        <begin position="324"/>
        <end position="351"/>
    </location>
</feature>
<keyword evidence="16" id="KW-1185">Reference proteome</keyword>
<evidence type="ECO:0000256" key="11">
    <source>
        <dbReference type="PROSITE-ProRule" id="PRU00042"/>
    </source>
</evidence>
<dbReference type="PROSITE" id="PS50805">
    <property type="entry name" value="KRAB"/>
    <property type="match status" value="1"/>
</dbReference>
<dbReference type="SUPFAM" id="SSF109640">
    <property type="entry name" value="KRAB domain (Kruppel-associated box)"/>
    <property type="match status" value="1"/>
</dbReference>
<dbReference type="SMART" id="SM00349">
    <property type="entry name" value="KRAB"/>
    <property type="match status" value="1"/>
</dbReference>
<dbReference type="InterPro" id="IPR036051">
    <property type="entry name" value="KRAB_dom_sf"/>
</dbReference>
<keyword evidence="9" id="KW-0804">Transcription</keyword>
<dbReference type="FunFam" id="3.30.160.60:FF:002169">
    <property type="entry name" value="Zgc:174573"/>
    <property type="match status" value="1"/>
</dbReference>
<dbReference type="InterPro" id="IPR050331">
    <property type="entry name" value="Zinc_finger"/>
</dbReference>